<dbReference type="KEGG" id="cdep:91088362"/>
<reference evidence="2" key="3">
    <citation type="submission" date="2024-01" db="EMBL/GenBank/DDBJ databases">
        <authorList>
            <person name="Coelho M.A."/>
            <person name="David-Palma M."/>
            <person name="Shea T."/>
            <person name="Sun S."/>
            <person name="Cuomo C.A."/>
            <person name="Heitman J."/>
        </authorList>
    </citation>
    <scope>NUCLEOTIDE SEQUENCE</scope>
    <source>
        <strain evidence="2">CBS 7841</strain>
    </source>
</reference>
<evidence type="ECO:0000313" key="3">
    <source>
        <dbReference type="Proteomes" id="UP000094043"/>
    </source>
</evidence>
<reference evidence="2" key="2">
    <citation type="journal article" date="2022" name="Elife">
        <title>Obligate sexual reproduction of a homothallic fungus closely related to the Cryptococcus pathogenic species complex.</title>
        <authorList>
            <person name="Passer A.R."/>
            <person name="Clancey S.A."/>
            <person name="Shea T."/>
            <person name="David-Palma M."/>
            <person name="Averette A.F."/>
            <person name="Boekhout T."/>
            <person name="Porcel B.M."/>
            <person name="Nowrousian M."/>
            <person name="Cuomo C.A."/>
            <person name="Sun S."/>
            <person name="Heitman J."/>
            <person name="Coelho M.A."/>
        </authorList>
    </citation>
    <scope>NUCLEOTIDE SEQUENCE</scope>
    <source>
        <strain evidence="2">CBS 7841</strain>
    </source>
</reference>
<accession>A0AAJ8JZ91</accession>
<dbReference type="EMBL" id="CP143788">
    <property type="protein sequence ID" value="WVN88937.1"/>
    <property type="molecule type" value="Genomic_DNA"/>
</dbReference>
<dbReference type="EMBL" id="CP143791">
    <property type="protein sequence ID" value="WVN91203.1"/>
    <property type="molecule type" value="Genomic_DNA"/>
</dbReference>
<dbReference type="Proteomes" id="UP000094043">
    <property type="component" value="Chromosome 5"/>
</dbReference>
<name>A0AAJ8JZ91_9TREE</name>
<proteinExistence type="predicted"/>
<dbReference type="AlphaFoldDB" id="A0AAJ8JZ91"/>
<evidence type="ECO:0000313" key="1">
    <source>
        <dbReference type="EMBL" id="WVN88937.1"/>
    </source>
</evidence>
<reference evidence="2" key="1">
    <citation type="submission" date="2016-06" db="EMBL/GenBank/DDBJ databases">
        <authorList>
            <person name="Cuomo C."/>
            <person name="Litvintseva A."/>
            <person name="Heitman J."/>
            <person name="Chen Y."/>
            <person name="Sun S."/>
            <person name="Springer D."/>
            <person name="Dromer F."/>
            <person name="Young S."/>
            <person name="Zeng Q."/>
            <person name="Chapman S."/>
            <person name="Gujja S."/>
            <person name="Saif S."/>
            <person name="Birren B."/>
        </authorList>
    </citation>
    <scope>NUCLEOTIDE SEQUENCE</scope>
    <source>
        <strain evidence="2">CBS 7841</strain>
    </source>
</reference>
<protein>
    <submittedName>
        <fullName evidence="2">Uncharacterized protein</fullName>
    </submittedName>
</protein>
<organism evidence="2 3">
    <name type="scientific">Cryptococcus depauperatus CBS 7841</name>
    <dbReference type="NCBI Taxonomy" id="1295531"/>
    <lineage>
        <taxon>Eukaryota</taxon>
        <taxon>Fungi</taxon>
        <taxon>Dikarya</taxon>
        <taxon>Basidiomycota</taxon>
        <taxon>Agaricomycotina</taxon>
        <taxon>Tremellomycetes</taxon>
        <taxon>Tremellales</taxon>
        <taxon>Cryptococcaceae</taxon>
        <taxon>Cryptococcus</taxon>
    </lineage>
</organism>
<dbReference type="Proteomes" id="UP000094043">
    <property type="component" value="Chromosome 8"/>
</dbReference>
<sequence length="185" mass="20755">MCQEYRMTYPNKTIIFCTSGIEDTARLATSFEYDENGKSIKQPPFKTGICVCTGDQTGWSPKFTRLFLKAREDCGDHFMQIKDFTEAIGERPGKMYVGENPIGEEINDYLNQWNETYIDTGRAAVANIAGRYRYHSGFEDGFLVVSLKPSVFDEVTNLPSVKDRTSECVSTSGLWTGNGQSHVGI</sequence>
<dbReference type="RefSeq" id="XP_066069637.1">
    <property type="nucleotide sequence ID" value="XM_066213540.1"/>
</dbReference>
<keyword evidence="3" id="KW-1185">Reference proteome</keyword>
<evidence type="ECO:0000313" key="2">
    <source>
        <dbReference type="EMBL" id="WVN91203.1"/>
    </source>
</evidence>
<gene>
    <name evidence="1" type="ORF">L203_104152</name>
    <name evidence="2" type="ORF">L203_106460</name>
</gene>
<dbReference type="GeneID" id="91088362"/>